<dbReference type="Proteomes" id="UP000256900">
    <property type="component" value="Unassembled WGS sequence"/>
</dbReference>
<comment type="caution">
    <text evidence="1">The sequence shown here is derived from an EMBL/GenBank/DDBJ whole genome shotgun (WGS) entry which is preliminary data.</text>
</comment>
<dbReference type="Pfam" id="PF06226">
    <property type="entry name" value="DUF1007"/>
    <property type="match status" value="1"/>
</dbReference>
<proteinExistence type="predicted"/>
<name>A0A3D9Z3V9_9HYPH</name>
<protein>
    <submittedName>
        <fullName evidence="1">ABC-type uncharacterized transport system substrate-binding protein</fullName>
    </submittedName>
</protein>
<accession>A0A3D9Z3V9</accession>
<reference evidence="1 2" key="1">
    <citation type="submission" date="2018-08" db="EMBL/GenBank/DDBJ databases">
        <title>Genomic Encyclopedia of Type Strains, Phase IV (KMG-IV): sequencing the most valuable type-strain genomes for metagenomic binning, comparative biology and taxonomic classification.</title>
        <authorList>
            <person name="Goeker M."/>
        </authorList>
    </citation>
    <scope>NUCLEOTIDE SEQUENCE [LARGE SCALE GENOMIC DNA]</scope>
    <source>
        <strain evidence="1 2">BW863</strain>
    </source>
</reference>
<evidence type="ECO:0000313" key="2">
    <source>
        <dbReference type="Proteomes" id="UP000256900"/>
    </source>
</evidence>
<dbReference type="EMBL" id="QUMO01000001">
    <property type="protein sequence ID" value="REF88988.1"/>
    <property type="molecule type" value="Genomic_DNA"/>
</dbReference>
<dbReference type="InterPro" id="IPR010412">
    <property type="entry name" value="DUF1007"/>
</dbReference>
<evidence type="ECO:0000313" key="1">
    <source>
        <dbReference type="EMBL" id="REF88988.1"/>
    </source>
</evidence>
<organism evidence="1 2">
    <name type="scientific">Methylovirgula ligni</name>
    <dbReference type="NCBI Taxonomy" id="569860"/>
    <lineage>
        <taxon>Bacteria</taxon>
        <taxon>Pseudomonadati</taxon>
        <taxon>Pseudomonadota</taxon>
        <taxon>Alphaproteobacteria</taxon>
        <taxon>Hyphomicrobiales</taxon>
        <taxon>Beijerinckiaceae</taxon>
        <taxon>Methylovirgula</taxon>
    </lineage>
</organism>
<gene>
    <name evidence="1" type="ORF">DES32_0202</name>
</gene>
<keyword evidence="2" id="KW-1185">Reference proteome</keyword>
<dbReference type="AlphaFoldDB" id="A0A3D9Z3V9"/>
<sequence>MQFHIRCGDSVAKPLTIHMHTARGRIGGLIALMLAWATPACAHPHVWVTAHEDVIFQPDGKITAIRNSWIFDDMYSAFAVQGLSKDGQLATKEQLAPLAKTNVESLAEFGYFTFAKNAGQKVDFGPPRDYSLEERPDKLVVLTFTVPLKEPLEPGRAFTFSIYDPTFFVDFSLAKTGPVALVSAPKGCSIGVLGANPLEVQDAKQLSEAFYQNLSPGANFGMKLADRVIVACP</sequence>